<keyword evidence="4" id="KW-0949">S-adenosyl-L-methionine</keyword>
<dbReference type="Proteomes" id="UP000076770">
    <property type="component" value="Chromosome i"/>
</dbReference>
<accession>A0A157T3U4</accession>
<evidence type="ECO:0000256" key="2">
    <source>
        <dbReference type="ARBA" id="ARBA00022603"/>
    </source>
</evidence>
<dbReference type="PANTHER" id="PTHR23245:SF36">
    <property type="entry name" value="TRNA (GUANINE(37)-N1)-METHYLTRANSFERASE"/>
    <property type="match status" value="1"/>
</dbReference>
<gene>
    <name evidence="7" type="ORF">SSOP1_2365</name>
</gene>
<dbReference type="InterPro" id="IPR030382">
    <property type="entry name" value="MeTrfase_TRM5/TYW2"/>
</dbReference>
<evidence type="ECO:0000256" key="4">
    <source>
        <dbReference type="ARBA" id="ARBA00022691"/>
    </source>
</evidence>
<dbReference type="PATRIC" id="fig|2287.9.peg.2490"/>
<dbReference type="GO" id="GO:0008175">
    <property type="term" value="F:tRNA methyltransferase activity"/>
    <property type="evidence" value="ECO:0007669"/>
    <property type="project" value="TreeGrafter"/>
</dbReference>
<dbReference type="PROSITE" id="PS51684">
    <property type="entry name" value="SAM_MT_TRM5_TYW2"/>
    <property type="match status" value="1"/>
</dbReference>
<evidence type="ECO:0000259" key="6">
    <source>
        <dbReference type="PROSITE" id="PS51684"/>
    </source>
</evidence>
<evidence type="ECO:0000313" key="8">
    <source>
        <dbReference type="Proteomes" id="UP000076770"/>
    </source>
</evidence>
<dbReference type="Pfam" id="PF02475">
    <property type="entry name" value="TRM5-TYW2_MTfase"/>
    <property type="match status" value="1"/>
</dbReference>
<proteinExistence type="predicted"/>
<evidence type="ECO:0000256" key="1">
    <source>
        <dbReference type="ARBA" id="ARBA00022490"/>
    </source>
</evidence>
<organism evidence="7 8">
    <name type="scientific">Saccharolobus solfataricus</name>
    <name type="common">Sulfolobus solfataricus</name>
    <dbReference type="NCBI Taxonomy" id="2287"/>
    <lineage>
        <taxon>Archaea</taxon>
        <taxon>Thermoproteota</taxon>
        <taxon>Thermoprotei</taxon>
        <taxon>Sulfolobales</taxon>
        <taxon>Sulfolobaceae</taxon>
        <taxon>Saccharolobus</taxon>
    </lineage>
</organism>
<name>A0A157T3U4_SACSO</name>
<dbReference type="AlphaFoldDB" id="A0A157T3U4"/>
<dbReference type="GO" id="GO:0005737">
    <property type="term" value="C:cytoplasm"/>
    <property type="evidence" value="ECO:0007669"/>
    <property type="project" value="TreeGrafter"/>
</dbReference>
<dbReference type="FunFam" id="3.40.50.150:FF:000698">
    <property type="entry name" value="Putative methyltransferase"/>
    <property type="match status" value="1"/>
</dbReference>
<dbReference type="SUPFAM" id="SSF53335">
    <property type="entry name" value="S-adenosyl-L-methionine-dependent methyltransferases"/>
    <property type="match status" value="1"/>
</dbReference>
<dbReference type="Gene3D" id="3.40.50.150">
    <property type="entry name" value="Vaccinia Virus protein VP39"/>
    <property type="match status" value="1"/>
</dbReference>
<evidence type="ECO:0000256" key="3">
    <source>
        <dbReference type="ARBA" id="ARBA00022679"/>
    </source>
</evidence>
<dbReference type="GO" id="GO:0002939">
    <property type="term" value="P:tRNA N1-guanine methylation"/>
    <property type="evidence" value="ECO:0007669"/>
    <property type="project" value="TreeGrafter"/>
</dbReference>
<evidence type="ECO:0000313" key="7">
    <source>
        <dbReference type="EMBL" id="SAI85919.1"/>
    </source>
</evidence>
<feature type="domain" description="SAM-dependent methyltransferase TRM5/TYW2-type" evidence="6">
    <location>
        <begin position="46"/>
        <end position="276"/>
    </location>
</feature>
<dbReference type="Gene3D" id="3.30.300.110">
    <property type="entry name" value="Met-10+ protein-like domains"/>
    <property type="match status" value="1"/>
</dbReference>
<dbReference type="InterPro" id="IPR056744">
    <property type="entry name" value="TRM5/TYW2-like_N"/>
</dbReference>
<sequence>MWSLMHPYLPATVRKWTNLNLSNHSFSLNTMKTKRLSEFFPGVRSYYIVGEIAIITPKRVNVDYNLVAEKIMQAHPKIKAVYLKKKVKGELRTNELEFLSGERISSTIYKENGVLFYVDINKVYVNPSLSGDRLKNLELVEEGSTVLDAFTGYGAIALNIAHKKRVYVVAGDINIDGLYMLKKSLSLNKIKGMIDIVQYDAHHLPFRDKVFKLSFGDNPTLIIDFKEELCRVSENVVFYILCESEDKANSSLGRTSWIKINDYSKNLFIFKGLVRC</sequence>
<reference evidence="8" key="1">
    <citation type="submission" date="2016-04" db="EMBL/GenBank/DDBJ databases">
        <authorList>
            <person name="Shah S.A."/>
            <person name="Garrett R.A."/>
        </authorList>
    </citation>
    <scope>NUCLEOTIDE SEQUENCE [LARGE SCALE GENOMIC DNA]</scope>
    <source>
        <strain evidence="8">ATCC 35091 / DSM 1616 / JCM 8930 / NBRC 15331 / P1</strain>
    </source>
</reference>
<protein>
    <submittedName>
        <fullName evidence="7">Methyltransferase</fullName>
    </submittedName>
</protein>
<dbReference type="PANTHER" id="PTHR23245">
    <property type="entry name" value="TRNA METHYLTRANSFERASE"/>
    <property type="match status" value="1"/>
</dbReference>
<dbReference type="InterPro" id="IPR029063">
    <property type="entry name" value="SAM-dependent_MTases_sf"/>
</dbReference>
<dbReference type="EMBL" id="LT549890">
    <property type="protein sequence ID" value="SAI85919.1"/>
    <property type="molecule type" value="Genomic_DNA"/>
</dbReference>
<dbReference type="Pfam" id="PF25133">
    <property type="entry name" value="TYW2_N_2"/>
    <property type="match status" value="1"/>
</dbReference>
<keyword evidence="1" id="KW-0963">Cytoplasm</keyword>
<dbReference type="InterPro" id="IPR056743">
    <property type="entry name" value="TRM5-TYW2-like_MTfase"/>
</dbReference>
<evidence type="ECO:0000256" key="5">
    <source>
        <dbReference type="ARBA" id="ARBA00022694"/>
    </source>
</evidence>
<keyword evidence="3 7" id="KW-0808">Transferase</keyword>
<keyword evidence="5" id="KW-0819">tRNA processing</keyword>
<keyword evidence="2 7" id="KW-0489">Methyltransferase</keyword>
<dbReference type="SMR" id="A0A157T3U4"/>